<keyword evidence="1" id="KW-0812">Transmembrane</keyword>
<dbReference type="GeneID" id="25562993"/>
<feature type="transmembrane region" description="Helical" evidence="1">
    <location>
        <begin position="388"/>
        <end position="410"/>
    </location>
</feature>
<dbReference type="GO" id="GO:0016747">
    <property type="term" value="F:acyltransferase activity, transferring groups other than amino-acyl groups"/>
    <property type="evidence" value="ECO:0007669"/>
    <property type="project" value="InterPro"/>
</dbReference>
<dbReference type="Pfam" id="PF01757">
    <property type="entry name" value="Acyl_transf_3"/>
    <property type="match status" value="1"/>
</dbReference>
<dbReference type="Proteomes" id="UP000054408">
    <property type="component" value="Unassembled WGS sequence"/>
</dbReference>
<keyword evidence="4" id="KW-1185">Reference proteome</keyword>
<keyword evidence="1" id="KW-0472">Membrane</keyword>
<dbReference type="PANTHER" id="PTHR11161">
    <property type="entry name" value="O-ACYLTRANSFERASE"/>
    <property type="match status" value="1"/>
</dbReference>
<dbReference type="eggNOG" id="KOG3700">
    <property type="taxonomic scope" value="Eukaryota"/>
</dbReference>
<feature type="transmembrane region" description="Helical" evidence="1">
    <location>
        <begin position="563"/>
        <end position="588"/>
    </location>
</feature>
<dbReference type="RefSeq" id="XP_013760223.1">
    <property type="nucleotide sequence ID" value="XM_013904769.1"/>
</dbReference>
<dbReference type="EMBL" id="GL349444">
    <property type="protein sequence ID" value="KNC46952.1"/>
    <property type="molecule type" value="Genomic_DNA"/>
</dbReference>
<organism evidence="3 4">
    <name type="scientific">Thecamonas trahens ATCC 50062</name>
    <dbReference type="NCBI Taxonomy" id="461836"/>
    <lineage>
        <taxon>Eukaryota</taxon>
        <taxon>Apusozoa</taxon>
        <taxon>Apusomonadida</taxon>
        <taxon>Apusomonadidae</taxon>
        <taxon>Thecamonas</taxon>
    </lineage>
</organism>
<evidence type="ECO:0000313" key="4">
    <source>
        <dbReference type="Proteomes" id="UP000054408"/>
    </source>
</evidence>
<evidence type="ECO:0000256" key="1">
    <source>
        <dbReference type="SAM" id="Phobius"/>
    </source>
</evidence>
<evidence type="ECO:0000259" key="2">
    <source>
        <dbReference type="Pfam" id="PF01757"/>
    </source>
</evidence>
<dbReference type="AlphaFoldDB" id="A0A0L0D3P0"/>
<keyword evidence="1" id="KW-1133">Transmembrane helix</keyword>
<accession>A0A0L0D3P0</accession>
<feature type="domain" description="Acyltransferase 3" evidence="2">
    <location>
        <begin position="233"/>
        <end position="621"/>
    </location>
</feature>
<feature type="transmembrane region" description="Helical" evidence="1">
    <location>
        <begin position="417"/>
        <end position="438"/>
    </location>
</feature>
<reference evidence="3 4" key="1">
    <citation type="submission" date="2010-05" db="EMBL/GenBank/DDBJ databases">
        <title>The Genome Sequence of Thecamonas trahens ATCC 50062.</title>
        <authorList>
            <consortium name="The Broad Institute Genome Sequencing Platform"/>
            <person name="Russ C."/>
            <person name="Cuomo C."/>
            <person name="Shea T."/>
            <person name="Young S.K."/>
            <person name="Zeng Q."/>
            <person name="Koehrsen M."/>
            <person name="Haas B."/>
            <person name="Borodovsky M."/>
            <person name="Guigo R."/>
            <person name="Alvarado L."/>
            <person name="Berlin A."/>
            <person name="Bochicchio J."/>
            <person name="Borenstein D."/>
            <person name="Chapman S."/>
            <person name="Chen Z."/>
            <person name="Freedman E."/>
            <person name="Gellesch M."/>
            <person name="Goldberg J."/>
            <person name="Griggs A."/>
            <person name="Gujja S."/>
            <person name="Heilman E."/>
            <person name="Heiman D."/>
            <person name="Hepburn T."/>
            <person name="Howarth C."/>
            <person name="Jen D."/>
            <person name="Larson L."/>
            <person name="Mehta T."/>
            <person name="Park D."/>
            <person name="Pearson M."/>
            <person name="Roberts A."/>
            <person name="Saif S."/>
            <person name="Shenoy N."/>
            <person name="Sisk P."/>
            <person name="Stolte C."/>
            <person name="Sykes S."/>
            <person name="Thomson T."/>
            <person name="Walk T."/>
            <person name="White J."/>
            <person name="Yandava C."/>
            <person name="Burger G."/>
            <person name="Gray M.W."/>
            <person name="Holland P.W.H."/>
            <person name="King N."/>
            <person name="Lang F.B.F."/>
            <person name="Roger A.J."/>
            <person name="Ruiz-Trillo I."/>
            <person name="Lander E."/>
            <person name="Nusbaum C."/>
        </authorList>
    </citation>
    <scope>NUCLEOTIDE SEQUENCE [LARGE SCALE GENOMIC DNA]</scope>
    <source>
        <strain evidence="3 4">ATCC 50062</strain>
    </source>
</reference>
<feature type="transmembrane region" description="Helical" evidence="1">
    <location>
        <begin position="495"/>
        <end position="514"/>
    </location>
</feature>
<dbReference type="PANTHER" id="PTHR11161:SF0">
    <property type="entry name" value="O-ACYLTRANSFERASE LIKE PROTEIN"/>
    <property type="match status" value="1"/>
</dbReference>
<feature type="transmembrane region" description="Helical" evidence="1">
    <location>
        <begin position="608"/>
        <end position="630"/>
    </location>
</feature>
<dbReference type="OrthoDB" id="207378at2759"/>
<sequence>MLLGASGLAIPADLGNAGLCAAIKEAHMCVIKGELVIDEAVFPTSNVTVIPLNNGICLPSACSASMLEALLAPGSTSTLPLMLIGGVTCSDEGEYRWANVWKSSGAVAVVALLGTLLAIVVVASVVDAVRSAIRSPPSPGASLGYDVPRPAGTMVFTEDGLLFPVNATGKGDEHALLLGQLPRSGMPSVSGASALAAGAPLPGKDPLALRILLAFSAIHNLKRLVVQPPALLNSLNGMRFFSMCFIIIGHTVLNILSNPGVDDLSAVFGPKILATLGLTDADLSPRTGAVYQFPFQVVLGAEFCTLSNGKSINWVLFVAHRFVRLLPALGLLVLVYTVLVPYLGDGPAWPAVVSNVRTTCVEHHRWLATLGFVNNFTPASFGNICAGWTWYLSNDMQFFLVLAPLSILAFRASFKTGLFVVSFLSALGIALGLGIGAANNLSANLLSGPGEGNQTNEFYGKPYMRMPAYLIGVGLAGVLDWLGRTRGYAPRLPPLVRWLVYAAAFTVMGLTFFGQYSNIKGGDLAGSWPKATRVAYLALSRPAWTLGLAAVVYIYISGDGGPVAAFLSAPVFAGLARLTYSAYLWHYVIMTVVFGNATALSRYRPDFIAVYTSFFLISAYIMSLISYLLVEKPIMNLEKLLLG</sequence>
<gene>
    <name evidence="3" type="ORF">AMSG_03385</name>
</gene>
<protein>
    <submittedName>
        <fullName evidence="3">NRF-6 protein</fullName>
    </submittedName>
</protein>
<name>A0A0L0D3P0_THETB</name>
<dbReference type="InterPro" id="IPR002656">
    <property type="entry name" value="Acyl_transf_3_dom"/>
</dbReference>
<evidence type="ECO:0000313" key="3">
    <source>
        <dbReference type="EMBL" id="KNC46952.1"/>
    </source>
</evidence>
<dbReference type="OMA" id="SRHEKQW"/>
<feature type="transmembrane region" description="Helical" evidence="1">
    <location>
        <begin position="325"/>
        <end position="344"/>
    </location>
</feature>
<feature type="transmembrane region" description="Helical" evidence="1">
    <location>
        <begin position="466"/>
        <end position="483"/>
    </location>
</feature>
<feature type="transmembrane region" description="Helical" evidence="1">
    <location>
        <begin position="105"/>
        <end position="126"/>
    </location>
</feature>
<feature type="transmembrane region" description="Helical" evidence="1">
    <location>
        <begin position="534"/>
        <end position="556"/>
    </location>
</feature>
<dbReference type="InterPro" id="IPR052728">
    <property type="entry name" value="O2_lipid_transport_reg"/>
</dbReference>
<proteinExistence type="predicted"/>